<proteinExistence type="predicted"/>
<dbReference type="EnsemblPlants" id="MELO3C031107.2.1">
    <property type="protein sequence ID" value="MELO3C031107.2.1"/>
    <property type="gene ID" value="MELO3C031107.2"/>
</dbReference>
<reference evidence="1" key="1">
    <citation type="submission" date="2023-03" db="UniProtKB">
        <authorList>
            <consortium name="EnsemblPlants"/>
        </authorList>
    </citation>
    <scope>IDENTIFICATION</scope>
</reference>
<protein>
    <submittedName>
        <fullName evidence="1">Uncharacterized protein</fullName>
    </submittedName>
</protein>
<organism evidence="1">
    <name type="scientific">Cucumis melo</name>
    <name type="common">Muskmelon</name>
    <dbReference type="NCBI Taxonomy" id="3656"/>
    <lineage>
        <taxon>Eukaryota</taxon>
        <taxon>Viridiplantae</taxon>
        <taxon>Streptophyta</taxon>
        <taxon>Embryophyta</taxon>
        <taxon>Tracheophyta</taxon>
        <taxon>Spermatophyta</taxon>
        <taxon>Magnoliopsida</taxon>
        <taxon>eudicotyledons</taxon>
        <taxon>Gunneridae</taxon>
        <taxon>Pentapetalae</taxon>
        <taxon>rosids</taxon>
        <taxon>fabids</taxon>
        <taxon>Cucurbitales</taxon>
        <taxon>Cucurbitaceae</taxon>
        <taxon>Benincaseae</taxon>
        <taxon>Cucumis</taxon>
    </lineage>
</organism>
<dbReference type="AlphaFoldDB" id="A0A9I9EB21"/>
<dbReference type="Gramene" id="MELO3C031107.2.1">
    <property type="protein sequence ID" value="MELO3C031107.2.1"/>
    <property type="gene ID" value="MELO3C031107.2"/>
</dbReference>
<accession>A0A9I9EB21</accession>
<sequence length="41" mass="4557">KFVGNRRGIGDTLFEVFERGTNTTKTVIGWGMAELIANEEV</sequence>
<evidence type="ECO:0000313" key="1">
    <source>
        <dbReference type="EnsemblPlants" id="MELO3C031107.2.1"/>
    </source>
</evidence>
<name>A0A9I9EB21_CUCME</name>